<accession>A0A7S4Q3M4</accession>
<name>A0A7S4Q3M4_9DINO</name>
<organism evidence="2">
    <name type="scientific">Alexandrium monilatum</name>
    <dbReference type="NCBI Taxonomy" id="311494"/>
    <lineage>
        <taxon>Eukaryota</taxon>
        <taxon>Sar</taxon>
        <taxon>Alveolata</taxon>
        <taxon>Dinophyceae</taxon>
        <taxon>Gonyaulacales</taxon>
        <taxon>Pyrocystaceae</taxon>
        <taxon>Alexandrium</taxon>
    </lineage>
</organism>
<reference evidence="2" key="1">
    <citation type="submission" date="2021-01" db="EMBL/GenBank/DDBJ databases">
        <authorList>
            <person name="Corre E."/>
            <person name="Pelletier E."/>
            <person name="Niang G."/>
            <person name="Scheremetjew M."/>
            <person name="Finn R."/>
            <person name="Kale V."/>
            <person name="Holt S."/>
            <person name="Cochrane G."/>
            <person name="Meng A."/>
            <person name="Brown T."/>
            <person name="Cohen L."/>
        </authorList>
    </citation>
    <scope>NUCLEOTIDE SEQUENCE</scope>
    <source>
        <strain evidence="2">CCMP3105</strain>
    </source>
</reference>
<dbReference type="EMBL" id="HBNR01016574">
    <property type="protein sequence ID" value="CAE4571288.1"/>
    <property type="molecule type" value="Transcribed_RNA"/>
</dbReference>
<gene>
    <name evidence="2" type="ORF">AMON00008_LOCUS10907</name>
</gene>
<sequence>MAPAISSVRVKKATQLPRCGLTAKPMPLGSQQGATRASVAGEAEAEQARRSAWERRRAAAWRTSSAKYGLLAWPVWCTLLVSSRAAAFFSLRAPWLRGSAQPLRSASGKTVWPPQDEGVLCKYIMNVTQRLSLQLLVSTCKPSDMRPGPVWPPPHVAVDGLRVAAPDLMGLGPRRGGGLPGGPAATLLLPTGDSEGAGRVGGAGGWEASSPSLGTGAGVKCTAQGISPPWGGTPDRAATRRSMLRSMAASGGWCGSSGSKSTRSFACPVEAMLEDAADCTKRMMVPHSSAVMKSSHQ</sequence>
<protein>
    <submittedName>
        <fullName evidence="2">Uncharacterized protein</fullName>
    </submittedName>
</protein>
<evidence type="ECO:0000313" key="2">
    <source>
        <dbReference type="EMBL" id="CAE4571288.1"/>
    </source>
</evidence>
<feature type="region of interest" description="Disordered" evidence="1">
    <location>
        <begin position="21"/>
        <end position="43"/>
    </location>
</feature>
<dbReference type="AlphaFoldDB" id="A0A7S4Q3M4"/>
<evidence type="ECO:0000256" key="1">
    <source>
        <dbReference type="SAM" id="MobiDB-lite"/>
    </source>
</evidence>
<proteinExistence type="predicted"/>